<feature type="domain" description="Sugar 3,4-ketoisomerase QdtA cupin" evidence="1">
    <location>
        <begin position="7"/>
        <end position="124"/>
    </location>
</feature>
<dbReference type="EMBL" id="JAPWGM010000001">
    <property type="protein sequence ID" value="MCZ4242913.1"/>
    <property type="molecule type" value="Genomic_DNA"/>
</dbReference>
<dbReference type="SUPFAM" id="SSF51182">
    <property type="entry name" value="RmlC-like cupins"/>
    <property type="match status" value="1"/>
</dbReference>
<name>A0ABT4L705_9SPHI</name>
<dbReference type="Pfam" id="PF05523">
    <property type="entry name" value="FdtA"/>
    <property type="match status" value="1"/>
</dbReference>
<keyword evidence="3" id="KW-1185">Reference proteome</keyword>
<sequence>MHATLIKGGVHSDNRGVLTFFNDFDMNPIKRFYTTTHFDETVIRAWQGHQYEQKWFYVVEGSFKVILVEPDDWTSPSANLPYEEFLLNSKNNEILNIPSGMATGFQALEASSKLMIFSDVTLAESINDDYRFDNGLWYKW</sequence>
<dbReference type="Proteomes" id="UP001144347">
    <property type="component" value="Unassembled WGS sequence"/>
</dbReference>
<proteinExistence type="predicted"/>
<dbReference type="InterPro" id="IPR011051">
    <property type="entry name" value="RmlC_Cupin_sf"/>
</dbReference>
<evidence type="ECO:0000313" key="3">
    <source>
        <dbReference type="Proteomes" id="UP001144347"/>
    </source>
</evidence>
<gene>
    <name evidence="2" type="ORF">O0955_02770</name>
</gene>
<comment type="caution">
    <text evidence="2">The sequence shown here is derived from an EMBL/GenBank/DDBJ whole genome shotgun (WGS) entry which is preliminary data.</text>
</comment>
<organism evidence="2 3">
    <name type="scientific">Pedobacter punctiformis</name>
    <dbReference type="NCBI Taxonomy" id="3004097"/>
    <lineage>
        <taxon>Bacteria</taxon>
        <taxon>Pseudomonadati</taxon>
        <taxon>Bacteroidota</taxon>
        <taxon>Sphingobacteriia</taxon>
        <taxon>Sphingobacteriales</taxon>
        <taxon>Sphingobacteriaceae</taxon>
        <taxon>Pedobacter</taxon>
    </lineage>
</organism>
<evidence type="ECO:0000313" key="2">
    <source>
        <dbReference type="EMBL" id="MCZ4242913.1"/>
    </source>
</evidence>
<dbReference type="Gene3D" id="2.60.120.10">
    <property type="entry name" value="Jelly Rolls"/>
    <property type="match status" value="1"/>
</dbReference>
<dbReference type="InterPro" id="IPR014710">
    <property type="entry name" value="RmlC-like_jellyroll"/>
</dbReference>
<accession>A0ABT4L705</accession>
<dbReference type="InterPro" id="IPR008894">
    <property type="entry name" value="QdtA_cupin_dom"/>
</dbReference>
<reference evidence="2" key="1">
    <citation type="submission" date="2022-12" db="EMBL/GenBank/DDBJ databases">
        <title>Genome sequence of HCMS5-2.</title>
        <authorList>
            <person name="Woo H."/>
        </authorList>
    </citation>
    <scope>NUCLEOTIDE SEQUENCE</scope>
    <source>
        <strain evidence="2">HCMS5-2</strain>
    </source>
</reference>
<evidence type="ECO:0000259" key="1">
    <source>
        <dbReference type="Pfam" id="PF05523"/>
    </source>
</evidence>
<dbReference type="RefSeq" id="WP_269425996.1">
    <property type="nucleotide sequence ID" value="NZ_JAPWGM010000001.1"/>
</dbReference>
<protein>
    <submittedName>
        <fullName evidence="2">dTDP-4-dehydrorhamnose 3,5-epimerase family protein</fullName>
    </submittedName>
</protein>